<evidence type="ECO:0008006" key="3">
    <source>
        <dbReference type="Google" id="ProtNLM"/>
    </source>
</evidence>
<evidence type="ECO:0000313" key="1">
    <source>
        <dbReference type="EMBL" id="KNA90213.1"/>
    </source>
</evidence>
<keyword evidence="2" id="KW-1185">Reference proteome</keyword>
<evidence type="ECO:0000313" key="2">
    <source>
        <dbReference type="Proteomes" id="UP000037247"/>
    </source>
</evidence>
<reference evidence="1 2" key="1">
    <citation type="submission" date="2015-05" db="EMBL/GenBank/DDBJ databases">
        <title>Draft genome sequence of the bacterium Gordonia jacobaea a new member of the Gordonia genus.</title>
        <authorList>
            <person name="Jimenez-Galisteo G."/>
            <person name="Dominguez A."/>
            <person name="Munoz E."/>
            <person name="Vinas M."/>
        </authorList>
    </citation>
    <scope>NUCLEOTIDE SEQUENCE [LARGE SCALE GENOMIC DNA]</scope>
    <source>
        <strain evidence="2">mv1</strain>
    </source>
</reference>
<dbReference type="EMBL" id="LDTZ01000020">
    <property type="protein sequence ID" value="KNA90213.1"/>
    <property type="molecule type" value="Genomic_DNA"/>
</dbReference>
<accession>A0ABR5I935</accession>
<dbReference type="Proteomes" id="UP000037247">
    <property type="component" value="Unassembled WGS sequence"/>
</dbReference>
<protein>
    <recommendedName>
        <fullName evidence="3">Secreted protein</fullName>
    </recommendedName>
</protein>
<gene>
    <name evidence="1" type="ORF">ABW18_17735</name>
</gene>
<sequence>MGFLWWVVVSTSSTSGVGLGRRLGSTNGWARPAGGLDKLDQRLGSTSGWGARPAGLGRSTGGVGLDQRVGLGWRWAAS</sequence>
<name>A0ABR5I935_9ACTN</name>
<proteinExistence type="predicted"/>
<organism evidence="1 2">
    <name type="scientific">Gordonia jacobaea</name>
    <dbReference type="NCBI Taxonomy" id="122202"/>
    <lineage>
        <taxon>Bacteria</taxon>
        <taxon>Bacillati</taxon>
        <taxon>Actinomycetota</taxon>
        <taxon>Actinomycetes</taxon>
        <taxon>Mycobacteriales</taxon>
        <taxon>Gordoniaceae</taxon>
        <taxon>Gordonia</taxon>
    </lineage>
</organism>
<comment type="caution">
    <text evidence="1">The sequence shown here is derived from an EMBL/GenBank/DDBJ whole genome shotgun (WGS) entry which is preliminary data.</text>
</comment>